<dbReference type="InterPro" id="IPR006091">
    <property type="entry name" value="Acyl-CoA_Oxase/DH_mid-dom"/>
</dbReference>
<protein>
    <submittedName>
        <fullName evidence="10">Acyl-CoA dehydrogenase</fullName>
    </submittedName>
</protein>
<proteinExistence type="inferred from homology"/>
<feature type="domain" description="Acyl-CoA dehydrogenase/oxidase N-terminal" evidence="9">
    <location>
        <begin position="6"/>
        <end position="117"/>
    </location>
</feature>
<dbReference type="InterPro" id="IPR009100">
    <property type="entry name" value="AcylCoA_DH/oxidase_NM_dom_sf"/>
</dbReference>
<dbReference type="InterPro" id="IPR046373">
    <property type="entry name" value="Acyl-CoA_Oxase/DH_mid-dom_sf"/>
</dbReference>
<dbReference type="AlphaFoldDB" id="R4KHV0"/>
<dbReference type="OrthoDB" id="9802447at2"/>
<dbReference type="Gene3D" id="1.20.140.10">
    <property type="entry name" value="Butyryl-CoA Dehydrogenase, subunit A, domain 3"/>
    <property type="match status" value="1"/>
</dbReference>
<dbReference type="Pfam" id="PF00441">
    <property type="entry name" value="Acyl-CoA_dh_1"/>
    <property type="match status" value="1"/>
</dbReference>
<dbReference type="STRING" id="767817.Desgi_0512"/>
<evidence type="ECO:0000256" key="1">
    <source>
        <dbReference type="ARBA" id="ARBA00001974"/>
    </source>
</evidence>
<evidence type="ECO:0000313" key="10">
    <source>
        <dbReference type="EMBL" id="AGL00080.1"/>
    </source>
</evidence>
<dbReference type="InterPro" id="IPR037069">
    <property type="entry name" value="AcylCoA_DH/ox_N_sf"/>
</dbReference>
<dbReference type="Pfam" id="PF02770">
    <property type="entry name" value="Acyl-CoA_dh_M"/>
    <property type="match status" value="1"/>
</dbReference>
<dbReference type="PANTHER" id="PTHR43884:SF12">
    <property type="entry name" value="ISOVALERYL-COA DEHYDROGENASE, MITOCHONDRIAL-RELATED"/>
    <property type="match status" value="1"/>
</dbReference>
<evidence type="ECO:0000259" key="9">
    <source>
        <dbReference type="Pfam" id="PF02771"/>
    </source>
</evidence>
<dbReference type="HOGENOM" id="CLU_018204_0_2_9"/>
<dbReference type="EMBL" id="CP003273">
    <property type="protein sequence ID" value="AGL00080.1"/>
    <property type="molecule type" value="Genomic_DNA"/>
</dbReference>
<name>R4KHV0_9FIRM</name>
<dbReference type="GO" id="GO:0050660">
    <property type="term" value="F:flavin adenine dinucleotide binding"/>
    <property type="evidence" value="ECO:0007669"/>
    <property type="project" value="InterPro"/>
</dbReference>
<dbReference type="FunFam" id="1.10.540.10:FF:000002">
    <property type="entry name" value="Acyl-CoA dehydrogenase FadE19"/>
    <property type="match status" value="1"/>
</dbReference>
<evidence type="ECO:0000256" key="6">
    <source>
        <dbReference type="RuleBase" id="RU362125"/>
    </source>
</evidence>
<dbReference type="FunFam" id="1.20.140.10:FF:000001">
    <property type="entry name" value="Acyl-CoA dehydrogenase"/>
    <property type="match status" value="1"/>
</dbReference>
<dbReference type="InterPro" id="IPR013786">
    <property type="entry name" value="AcylCoA_DH/ox_N"/>
</dbReference>
<evidence type="ECO:0000256" key="5">
    <source>
        <dbReference type="ARBA" id="ARBA00023002"/>
    </source>
</evidence>
<evidence type="ECO:0000259" key="8">
    <source>
        <dbReference type="Pfam" id="PF02770"/>
    </source>
</evidence>
<evidence type="ECO:0000313" key="11">
    <source>
        <dbReference type="Proteomes" id="UP000013520"/>
    </source>
</evidence>
<keyword evidence="3 6" id="KW-0285">Flavoprotein</keyword>
<evidence type="ECO:0000256" key="3">
    <source>
        <dbReference type="ARBA" id="ARBA00022630"/>
    </source>
</evidence>
<dbReference type="eggNOG" id="COG1960">
    <property type="taxonomic scope" value="Bacteria"/>
</dbReference>
<keyword evidence="11" id="KW-1185">Reference proteome</keyword>
<dbReference type="SUPFAM" id="SSF47203">
    <property type="entry name" value="Acyl-CoA dehydrogenase C-terminal domain-like"/>
    <property type="match status" value="1"/>
</dbReference>
<dbReference type="SUPFAM" id="SSF56645">
    <property type="entry name" value="Acyl-CoA dehydrogenase NM domain-like"/>
    <property type="match status" value="1"/>
</dbReference>
<keyword evidence="5 6" id="KW-0560">Oxidoreductase</keyword>
<dbReference type="GO" id="GO:0003995">
    <property type="term" value="F:acyl-CoA dehydrogenase activity"/>
    <property type="evidence" value="ECO:0007669"/>
    <property type="project" value="TreeGrafter"/>
</dbReference>
<feature type="domain" description="Acyl-CoA dehydrogenase/oxidase C-terminal" evidence="7">
    <location>
        <begin position="229"/>
        <end position="375"/>
    </location>
</feature>
<dbReference type="Gene3D" id="1.10.540.10">
    <property type="entry name" value="Acyl-CoA dehydrogenase/oxidase, N-terminal domain"/>
    <property type="match status" value="1"/>
</dbReference>
<gene>
    <name evidence="10" type="ORF">Desgi_0512</name>
</gene>
<comment type="similarity">
    <text evidence="2 6">Belongs to the acyl-CoA dehydrogenase family.</text>
</comment>
<dbReference type="PANTHER" id="PTHR43884">
    <property type="entry name" value="ACYL-COA DEHYDROGENASE"/>
    <property type="match status" value="1"/>
</dbReference>
<dbReference type="Pfam" id="PF02771">
    <property type="entry name" value="Acyl-CoA_dh_N"/>
    <property type="match status" value="1"/>
</dbReference>
<keyword evidence="4 6" id="KW-0274">FAD</keyword>
<evidence type="ECO:0000256" key="4">
    <source>
        <dbReference type="ARBA" id="ARBA00022827"/>
    </source>
</evidence>
<dbReference type="PIRSF" id="PIRSF016578">
    <property type="entry name" value="HsaA"/>
    <property type="match status" value="1"/>
</dbReference>
<reference evidence="10 11" key="1">
    <citation type="submission" date="2012-01" db="EMBL/GenBank/DDBJ databases">
        <title>Complete sequence of Desulfotomaculum gibsoniae DSM 7213.</title>
        <authorList>
            <consortium name="US DOE Joint Genome Institute"/>
            <person name="Lucas S."/>
            <person name="Han J."/>
            <person name="Lapidus A."/>
            <person name="Cheng J.-F."/>
            <person name="Goodwin L."/>
            <person name="Pitluck S."/>
            <person name="Peters L."/>
            <person name="Ovchinnikova G."/>
            <person name="Teshima H."/>
            <person name="Detter J.C."/>
            <person name="Han C."/>
            <person name="Tapia R."/>
            <person name="Land M."/>
            <person name="Hauser L."/>
            <person name="Kyrpides N."/>
            <person name="Ivanova N."/>
            <person name="Pagani I."/>
            <person name="Parshina S."/>
            <person name="Plugge C."/>
            <person name="Muyzer G."/>
            <person name="Kuever J."/>
            <person name="Ivanova A."/>
            <person name="Nazina T."/>
            <person name="Klenk H.-P."/>
            <person name="Brambilla E."/>
            <person name="Spring S."/>
            <person name="Stams A.F."/>
            <person name="Woyke T."/>
        </authorList>
    </citation>
    <scope>NUCLEOTIDE SEQUENCE [LARGE SCALE GENOMIC DNA]</scope>
    <source>
        <strain evidence="10 11">DSM 7213</strain>
    </source>
</reference>
<dbReference type="KEGG" id="dgi:Desgi_0512"/>
<feature type="domain" description="Acyl-CoA oxidase/dehydrogenase middle" evidence="8">
    <location>
        <begin position="122"/>
        <end position="217"/>
    </location>
</feature>
<dbReference type="Proteomes" id="UP000013520">
    <property type="component" value="Chromosome"/>
</dbReference>
<dbReference type="RefSeq" id="WP_006523459.1">
    <property type="nucleotide sequence ID" value="NC_021184.1"/>
</dbReference>
<accession>R4KHV0</accession>
<evidence type="ECO:0000259" key="7">
    <source>
        <dbReference type="Pfam" id="PF00441"/>
    </source>
</evidence>
<comment type="cofactor">
    <cofactor evidence="1 6">
        <name>FAD</name>
        <dbReference type="ChEBI" id="CHEBI:57692"/>
    </cofactor>
</comment>
<organism evidence="10 11">
    <name type="scientific">Desulfoscipio gibsoniae DSM 7213</name>
    <dbReference type="NCBI Taxonomy" id="767817"/>
    <lineage>
        <taxon>Bacteria</taxon>
        <taxon>Bacillati</taxon>
        <taxon>Bacillota</taxon>
        <taxon>Clostridia</taxon>
        <taxon>Eubacteriales</taxon>
        <taxon>Desulfallaceae</taxon>
        <taxon>Desulfoscipio</taxon>
    </lineage>
</organism>
<sequence length="398" mass="44389">MDFEFTKEQKMTQEMVREFALKEIAPKVQKNDEFASYNRSFLSKMGQMGIFGLCIPKRYGGSGFDYNSLAITCEELEKVDTGARLTITTHVASFALTLLQWGTTEQKCKYLVPATKGQLFGAFALSESQAGTDLSNLTVTARKEGDYYILNGTKMWVALIDIADVFLVFARMDDPDKKQKITCFIVERSFAGVQTENIYGKMYVRLANTGQLSLDNVQVPLENRLGFEGEGMSIALSGIDNGRFSSAAGAVGVIQGCLEASVKYAQKRHAFGQPIGKFQLIQSKISEMYSSAEISRLLVHKVGWLKNEGRYCTKETALAKLYACDMAFKAAADAMQIHGAQAYLDSFPLERYLRNAKGAMIYTGTSEIQEIILAEYALGYRKDKPLRKELPPWNSEEE</sequence>
<dbReference type="InterPro" id="IPR036250">
    <property type="entry name" value="AcylCo_DH-like_C"/>
</dbReference>
<evidence type="ECO:0000256" key="2">
    <source>
        <dbReference type="ARBA" id="ARBA00009347"/>
    </source>
</evidence>
<dbReference type="InterPro" id="IPR009075">
    <property type="entry name" value="AcylCo_DH/oxidase_C"/>
</dbReference>
<dbReference type="Gene3D" id="2.40.110.10">
    <property type="entry name" value="Butyryl-CoA Dehydrogenase, subunit A, domain 2"/>
    <property type="match status" value="1"/>
</dbReference>